<keyword evidence="1" id="KW-1133">Transmembrane helix</keyword>
<accession>A0A811N9K6</accession>
<sequence length="301" mass="32862">MTKTNLISVVHLLCLVHLPILSIVDAYLHLMYGGLIRMAGFVVAADMVDVASAGASAAGLAVAVAAPEVVDVGADAPEDGPDVSDGSRADKCFKDKDVNYVAKALLDYCGEAVSPTQVYNHLRKWRQKWARVVKLKDLSGALFDHDVNAIMLEPEHYTGHCKDHPKDVKFLSTPIRFYTEMETIFGSSMATGRFALGSSEPLGVNNVDSVATKIESHGFTTAANVKGSPEMASALRETRSTHVDPDLYLAVMEMPGFTTKALIVAYTYLLENKALSSDFVNMAISHRDIWLRNYLAKNNYM</sequence>
<evidence type="ECO:0000313" key="3">
    <source>
        <dbReference type="Proteomes" id="UP000604825"/>
    </source>
</evidence>
<feature type="transmembrane region" description="Helical" evidence="1">
    <location>
        <begin position="6"/>
        <end position="28"/>
    </location>
</feature>
<organism evidence="2 3">
    <name type="scientific">Miscanthus lutarioriparius</name>
    <dbReference type="NCBI Taxonomy" id="422564"/>
    <lineage>
        <taxon>Eukaryota</taxon>
        <taxon>Viridiplantae</taxon>
        <taxon>Streptophyta</taxon>
        <taxon>Embryophyta</taxon>
        <taxon>Tracheophyta</taxon>
        <taxon>Spermatophyta</taxon>
        <taxon>Magnoliopsida</taxon>
        <taxon>Liliopsida</taxon>
        <taxon>Poales</taxon>
        <taxon>Poaceae</taxon>
        <taxon>PACMAD clade</taxon>
        <taxon>Panicoideae</taxon>
        <taxon>Andropogonodae</taxon>
        <taxon>Andropogoneae</taxon>
        <taxon>Saccharinae</taxon>
        <taxon>Miscanthus</taxon>
    </lineage>
</organism>
<evidence type="ECO:0000256" key="1">
    <source>
        <dbReference type="SAM" id="Phobius"/>
    </source>
</evidence>
<dbReference type="EMBL" id="CAJGYO010000003">
    <property type="protein sequence ID" value="CAD6218478.1"/>
    <property type="molecule type" value="Genomic_DNA"/>
</dbReference>
<keyword evidence="1" id="KW-0812">Transmembrane</keyword>
<dbReference type="PANTHER" id="PTHR47127">
    <property type="entry name" value="10A19I.15"/>
    <property type="match status" value="1"/>
</dbReference>
<keyword evidence="1" id="KW-0472">Membrane</keyword>
<dbReference type="AlphaFoldDB" id="A0A811N9K6"/>
<keyword evidence="3" id="KW-1185">Reference proteome</keyword>
<evidence type="ECO:0000313" key="2">
    <source>
        <dbReference type="EMBL" id="CAD6218478.1"/>
    </source>
</evidence>
<comment type="caution">
    <text evidence="2">The sequence shown here is derived from an EMBL/GenBank/DDBJ whole genome shotgun (WGS) entry which is preliminary data.</text>
</comment>
<gene>
    <name evidence="2" type="ORF">NCGR_LOCUS12351</name>
</gene>
<reference evidence="2" key="1">
    <citation type="submission" date="2020-10" db="EMBL/GenBank/DDBJ databases">
        <authorList>
            <person name="Han B."/>
            <person name="Lu T."/>
            <person name="Zhao Q."/>
            <person name="Huang X."/>
            <person name="Zhao Y."/>
        </authorList>
    </citation>
    <scope>NUCLEOTIDE SEQUENCE</scope>
</reference>
<name>A0A811N9K6_9POAL</name>
<dbReference type="OrthoDB" id="1739455at2759"/>
<protein>
    <submittedName>
        <fullName evidence="2">Uncharacterized protein</fullName>
    </submittedName>
</protein>
<dbReference type="Proteomes" id="UP000604825">
    <property type="component" value="Unassembled WGS sequence"/>
</dbReference>
<proteinExistence type="predicted"/>